<feature type="coiled-coil region" evidence="16">
    <location>
        <begin position="913"/>
        <end position="940"/>
    </location>
</feature>
<keyword evidence="9" id="KW-0547">Nucleotide-binding</keyword>
<evidence type="ECO:0000256" key="2">
    <source>
        <dbReference type="ARBA" id="ARBA00005496"/>
    </source>
</evidence>
<comment type="catalytic activity">
    <reaction evidence="15">
        <text>D-maltose + ATP = alpha-maltose 1-phosphate + ADP + H(+)</text>
        <dbReference type="Rhea" id="RHEA:31915"/>
        <dbReference type="ChEBI" id="CHEBI:15378"/>
        <dbReference type="ChEBI" id="CHEBI:17306"/>
        <dbReference type="ChEBI" id="CHEBI:30616"/>
        <dbReference type="ChEBI" id="CHEBI:63576"/>
        <dbReference type="ChEBI" id="CHEBI:456216"/>
        <dbReference type="EC" id="2.7.1.175"/>
    </reaction>
</comment>
<dbReference type="NCBIfam" id="TIGR02457">
    <property type="entry name" value="TreS_Cterm"/>
    <property type="match status" value="1"/>
</dbReference>
<evidence type="ECO:0000256" key="8">
    <source>
        <dbReference type="ARBA" id="ARBA00022723"/>
    </source>
</evidence>
<dbReference type="NCBIfam" id="TIGR02456">
    <property type="entry name" value="treS_nterm"/>
    <property type="match status" value="1"/>
</dbReference>
<evidence type="ECO:0000256" key="13">
    <source>
        <dbReference type="ARBA" id="ARBA00031251"/>
    </source>
</evidence>
<dbReference type="InterPro" id="IPR012811">
    <property type="entry name" value="TreS_maltokin_C_dom"/>
</dbReference>
<evidence type="ECO:0000256" key="3">
    <source>
        <dbReference type="ARBA" id="ARBA00006219"/>
    </source>
</evidence>
<dbReference type="RefSeq" id="WP_250340307.1">
    <property type="nucleotide sequence ID" value="NZ_CP063231.1"/>
</dbReference>
<protein>
    <recommendedName>
        <fullName evidence="6">Maltokinase</fullName>
        <ecNumber evidence="4">2.7.1.175</ecNumber>
        <ecNumber evidence="5">5.4.99.16</ecNumber>
    </recommendedName>
    <alternativeName>
        <fullName evidence="14">Maltose alpha-D-glucosyltransferase</fullName>
    </alternativeName>
    <alternativeName>
        <fullName evidence="13">Maltose-1-phosphate synthase</fullName>
    </alternativeName>
</protein>
<dbReference type="PANTHER" id="PTHR10357:SF219">
    <property type="entry name" value="MALTOSE ALPHA-D-GLUCOSYLTRANSFERASE"/>
    <property type="match status" value="1"/>
</dbReference>
<dbReference type="Gene3D" id="3.20.20.80">
    <property type="entry name" value="Glycosidases"/>
    <property type="match status" value="1"/>
</dbReference>
<comment type="catalytic activity">
    <reaction evidence="1">
        <text>D-maltose = alpha,alpha-trehalose</text>
        <dbReference type="Rhea" id="RHEA:15145"/>
        <dbReference type="ChEBI" id="CHEBI:16551"/>
        <dbReference type="ChEBI" id="CHEBI:17306"/>
        <dbReference type="EC" id="5.4.99.16"/>
    </reaction>
</comment>
<dbReference type="InterPro" id="IPR006047">
    <property type="entry name" value="GH13_cat_dom"/>
</dbReference>
<evidence type="ECO:0000256" key="16">
    <source>
        <dbReference type="SAM" id="Coils"/>
    </source>
</evidence>
<keyword evidence="12 18" id="KW-0413">Isomerase</keyword>
<comment type="similarity">
    <text evidence="3">Belongs to the aminoglycoside phosphotransferase family.</text>
</comment>
<dbReference type="GO" id="GO:0047471">
    <property type="term" value="F:maltose alpha-D-glucosyltransferase activity"/>
    <property type="evidence" value="ECO:0007669"/>
    <property type="project" value="UniProtKB-EC"/>
</dbReference>
<dbReference type="InterPro" id="IPR017853">
    <property type="entry name" value="GH"/>
</dbReference>
<dbReference type="EC" id="5.4.99.16" evidence="5"/>
<evidence type="ECO:0000313" key="18">
    <source>
        <dbReference type="EMBL" id="URL59812.1"/>
    </source>
</evidence>
<evidence type="ECO:0000256" key="7">
    <source>
        <dbReference type="ARBA" id="ARBA00022679"/>
    </source>
</evidence>
<evidence type="ECO:0000256" key="14">
    <source>
        <dbReference type="ARBA" id="ARBA00031378"/>
    </source>
</evidence>
<evidence type="ECO:0000256" key="11">
    <source>
        <dbReference type="ARBA" id="ARBA00022840"/>
    </source>
</evidence>
<dbReference type="Gene3D" id="3.90.1200.10">
    <property type="match status" value="1"/>
</dbReference>
<keyword evidence="8" id="KW-0479">Metal-binding</keyword>
<keyword evidence="7" id="KW-0808">Transferase</keyword>
<dbReference type="Pfam" id="PF00128">
    <property type="entry name" value="Alpha-amylase"/>
    <property type="match status" value="2"/>
</dbReference>
<keyword evidence="19" id="KW-1185">Reference proteome</keyword>
<dbReference type="EMBL" id="CP063231">
    <property type="protein sequence ID" value="URL59812.1"/>
    <property type="molecule type" value="Genomic_DNA"/>
</dbReference>
<dbReference type="Proteomes" id="UP001056681">
    <property type="component" value="Chromosome"/>
</dbReference>
<dbReference type="InterPro" id="IPR011009">
    <property type="entry name" value="Kinase-like_dom_sf"/>
</dbReference>
<keyword evidence="11" id="KW-0067">ATP-binding</keyword>
<name>A0ABY4T7I1_9GAMM</name>
<evidence type="ECO:0000256" key="15">
    <source>
        <dbReference type="ARBA" id="ARBA00049067"/>
    </source>
</evidence>
<dbReference type="EC" id="2.7.1.175" evidence="4"/>
<evidence type="ECO:0000256" key="1">
    <source>
        <dbReference type="ARBA" id="ARBA00001595"/>
    </source>
</evidence>
<dbReference type="InterPro" id="IPR045857">
    <property type="entry name" value="O16G_dom_2"/>
</dbReference>
<evidence type="ECO:0000256" key="4">
    <source>
        <dbReference type="ARBA" id="ARBA00011962"/>
    </source>
</evidence>
<dbReference type="InterPro" id="IPR040999">
    <property type="entry name" value="Mak_N_cap"/>
</dbReference>
<evidence type="ECO:0000256" key="10">
    <source>
        <dbReference type="ARBA" id="ARBA00022837"/>
    </source>
</evidence>
<evidence type="ECO:0000259" key="17">
    <source>
        <dbReference type="SMART" id="SM00642"/>
    </source>
</evidence>
<sequence>MATRVKGKKQAAARDFSSDPLWYKDAIIYQVHLKSFFDANDDGVGDFQGLIDKLDYIAELGVNTLWLLPFYPSPRRDDGYDIAEYKAVHPDYGKLADAKRFIAEAHARGLRVITELVINHTSDQHPWFQRARHAKKGSAARDFYVWSDTDQAYDGTRIIFLDTEKSNWTWDPVAGQYFWHRFFSHQPDLNFDNPAVLKAVLDVMRFWLDLGVDGLRLDAVPYLIEREGTNNENLPETHQILKLMRAEIDQHYPDRMLLAEANQWPEDTQDYFGQGDECHMAFHFPLMPRMYMAIAREDRFPITDIMRQTPAIPDNCQWAIFLRNHDELTLEMVTDSERDYLWQTYAADRRARINLGIRRRLAPLLERDRRRIELMNALLLSMPGTPVLYYGDEIGMGDNIHLGDRDGVRTPMQWSVDRNGGFSRADPASLVLPPIMDPLYGFQAINVEAQSRDPHSLLNWTRRMLAVRKRYKAFGRGTLKFLYPGNRKVLAYLREFEGEQVLCVANMSRSLQAVELDLGGFDGQVPIEIMGGSSFPPIGQLPYLLTLPPYGFYAFQICPNAQMPSWHEVPAEPMPDYETLVLRGALVEGPVMAHHRGVIEKQVLPNYLSVRRWFAAKDRGIEGVRILYAVPWPDRGDDLIFTEVEATLSDGGTERYSLPAGIVWEDENPTSRAQQLALARVRRGRRIGLLTDGFALEAFASGLLIGLRQNAELPIHSGGAVRFETTAAFATVTFDLAIENRWLSAEQSNSSMILHDAGVVKLFRRTSAGINPEVEMSRYLTENGYANTAPLLGEVVRVDEHGERTTLAVLQGFLRNQGDAWGWTLDYLRRSYDEYSHSDDEERRAEIEGGYDAFAAAVGTRLGELHALLARPSELPAFAPETAGNDTMAAWREDVRTQLGRAMHSVESAKDLPEALASEAKALREQAESLERRLDDLAAAGQGALATRTHGDFHLGQVLVVQDDAYIIDFEGEPARSLEERRGKRSPLRDVAGFLRSLDYAAAMARRGEDGLAPMDDAGFGPYLERFHARSAKVFLDAYRAVLAAAPVRWVDAEAFDALLELFVIEKAAYEIVYEANNRPAWLDVPLRGLLALAQGGSGHAREKNV</sequence>
<dbReference type="SUPFAM" id="SSF51445">
    <property type="entry name" value="(Trans)glycosidases"/>
    <property type="match status" value="1"/>
</dbReference>
<dbReference type="PANTHER" id="PTHR10357">
    <property type="entry name" value="ALPHA-AMYLASE FAMILY MEMBER"/>
    <property type="match status" value="1"/>
</dbReference>
<dbReference type="SMART" id="SM00642">
    <property type="entry name" value="Aamy"/>
    <property type="match status" value="1"/>
</dbReference>
<comment type="similarity">
    <text evidence="2">Belongs to the glycosyl hydrolase 13 family. TreS subfamily.</text>
</comment>
<feature type="domain" description="Glycosyl hydrolase family 13 catalytic" evidence="17">
    <location>
        <begin position="30"/>
        <end position="443"/>
    </location>
</feature>
<keyword evidence="16" id="KW-0175">Coiled coil</keyword>
<dbReference type="InterPro" id="IPR013780">
    <property type="entry name" value="Glyco_hydro_b"/>
</dbReference>
<proteinExistence type="inferred from homology"/>
<dbReference type="Gene3D" id="2.60.40.1180">
    <property type="entry name" value="Golgi alpha-mannosidase II"/>
    <property type="match status" value="1"/>
</dbReference>
<evidence type="ECO:0000256" key="9">
    <source>
        <dbReference type="ARBA" id="ARBA00022741"/>
    </source>
</evidence>
<evidence type="ECO:0000256" key="5">
    <source>
        <dbReference type="ARBA" id="ARBA00012619"/>
    </source>
</evidence>
<accession>A0ABY4T7I1</accession>
<dbReference type="Pfam" id="PF16657">
    <property type="entry name" value="Malt_amylase_C"/>
    <property type="match status" value="1"/>
</dbReference>
<keyword evidence="10" id="KW-0106">Calcium</keyword>
<dbReference type="SUPFAM" id="SSF56112">
    <property type="entry name" value="Protein kinase-like (PK-like)"/>
    <property type="match status" value="1"/>
</dbReference>
<dbReference type="InterPro" id="IPR012810">
    <property type="entry name" value="TreS/a-amylase_N"/>
</dbReference>
<dbReference type="InterPro" id="IPR032091">
    <property type="entry name" value="Malt_amylase-like_C"/>
</dbReference>
<evidence type="ECO:0000313" key="19">
    <source>
        <dbReference type="Proteomes" id="UP001056681"/>
    </source>
</evidence>
<dbReference type="SUPFAM" id="SSF51011">
    <property type="entry name" value="Glycosyl hydrolase domain"/>
    <property type="match status" value="1"/>
</dbReference>
<reference evidence="18" key="1">
    <citation type="submission" date="2020-10" db="EMBL/GenBank/DDBJ databases">
        <title>Whole-genome sequence of Luteibacter sp. EIF3.</title>
        <authorList>
            <person name="Friedrich I."/>
            <person name="Hertel R."/>
            <person name="Daniel R."/>
        </authorList>
    </citation>
    <scope>NUCLEOTIDE SEQUENCE</scope>
    <source>
        <strain evidence="18">EIF3</strain>
    </source>
</reference>
<evidence type="ECO:0000256" key="12">
    <source>
        <dbReference type="ARBA" id="ARBA00023235"/>
    </source>
</evidence>
<dbReference type="CDD" id="cd11334">
    <property type="entry name" value="AmyAc_TreS"/>
    <property type="match status" value="1"/>
</dbReference>
<gene>
    <name evidence="18" type="primary">treS</name>
    <name evidence="18" type="ORF">IM816_06885</name>
</gene>
<organism evidence="18 19">
    <name type="scientific">Luteibacter flocculans</name>
    <dbReference type="NCBI Taxonomy" id="2780091"/>
    <lineage>
        <taxon>Bacteria</taxon>
        <taxon>Pseudomonadati</taxon>
        <taxon>Pseudomonadota</taxon>
        <taxon>Gammaproteobacteria</taxon>
        <taxon>Lysobacterales</taxon>
        <taxon>Rhodanobacteraceae</taxon>
        <taxon>Luteibacter</taxon>
    </lineage>
</organism>
<evidence type="ECO:0000256" key="6">
    <source>
        <dbReference type="ARBA" id="ARBA00013882"/>
    </source>
</evidence>
<dbReference type="Gene3D" id="3.90.400.10">
    <property type="entry name" value="Oligo-1,6-glucosidase, Domain 2"/>
    <property type="match status" value="1"/>
</dbReference>
<dbReference type="Pfam" id="PF18085">
    <property type="entry name" value="Mak_N_cap"/>
    <property type="match status" value="1"/>
</dbReference>